<evidence type="ECO:0000256" key="2">
    <source>
        <dbReference type="ARBA" id="ARBA00022737"/>
    </source>
</evidence>
<dbReference type="Gene3D" id="2.160.20.10">
    <property type="entry name" value="Single-stranded right-handed beta-helix, Pectin lyase-like"/>
    <property type="match status" value="1"/>
</dbReference>
<dbReference type="InterPro" id="IPR026464">
    <property type="entry name" value="NosD_copper_fam"/>
</dbReference>
<comment type="pathway">
    <text evidence="1">Protein modification; protein ubiquitination.</text>
</comment>
<evidence type="ECO:0000256" key="4">
    <source>
        <dbReference type="SAM" id="SignalP"/>
    </source>
</evidence>
<name>A0ABW5J0S8_9FLAO</name>
<dbReference type="InterPro" id="IPR051550">
    <property type="entry name" value="SCF-Subunits/Alg-Epimerases"/>
</dbReference>
<feature type="domain" description="Carbohydrate-binding/sugar hydrolysis" evidence="5">
    <location>
        <begin position="47"/>
        <end position="187"/>
    </location>
</feature>
<comment type="caution">
    <text evidence="6">The sequence shown here is derived from an EMBL/GenBank/DDBJ whole genome shotgun (WGS) entry which is preliminary data.</text>
</comment>
<dbReference type="EMBL" id="JBHULT010000010">
    <property type="protein sequence ID" value="MFD2518718.1"/>
    <property type="molecule type" value="Genomic_DNA"/>
</dbReference>
<sequence length="411" mass="46653">MRNVIFILFILSIFPTLAQEIEVCPSCEVTSIQKAIDLAGNGDTIRIKPGIYKEYEIKIIDKSLHLVGEGYPVIDAQMKGTALTIRSENFSVEGLKIINIGTSHTSDHAAILISGSKNFRIENNRLENIFFGILVERSSQGIISKNKISSEAITQAKSGNGIHMWNSSDLFVSENEIKDVRDGIYLEFSKNCIISKNVCENNLRYGLHFMFADHNKYLENTFENNGAGVAVMYSKFIEMHRNLFRKNWGPASYGLLLKEINDAELKNNIFEDNTIAISADNTNRIDYINNDFKGNGYAVRIRGACYKNIFTENNFLSNSFDVAYTGNINENEFRRNYWSDYTGYDLDKDGTGDVPYRPVKLFSYLVNRTPEAIILLRSMFIGLLDFSEKVSPVFTPAELTDDSPQMKKIKW</sequence>
<dbReference type="SUPFAM" id="SSF51126">
    <property type="entry name" value="Pectin lyase-like"/>
    <property type="match status" value="1"/>
</dbReference>
<keyword evidence="2" id="KW-0677">Repeat</keyword>
<dbReference type="InterPro" id="IPR007742">
    <property type="entry name" value="NosD_dom"/>
</dbReference>
<dbReference type="Proteomes" id="UP001597468">
    <property type="component" value="Unassembled WGS sequence"/>
</dbReference>
<reference evidence="7" key="1">
    <citation type="journal article" date="2019" name="Int. J. Syst. Evol. Microbiol.">
        <title>The Global Catalogue of Microorganisms (GCM) 10K type strain sequencing project: providing services to taxonomists for standard genome sequencing and annotation.</title>
        <authorList>
            <consortium name="The Broad Institute Genomics Platform"/>
            <consortium name="The Broad Institute Genome Sequencing Center for Infectious Disease"/>
            <person name="Wu L."/>
            <person name="Ma J."/>
        </authorList>
    </citation>
    <scope>NUCLEOTIDE SEQUENCE [LARGE SCALE GENOMIC DNA]</scope>
    <source>
        <strain evidence="7">KCTC 42585</strain>
    </source>
</reference>
<gene>
    <name evidence="6" type="ORF">ACFSTG_12485</name>
</gene>
<dbReference type="NCBIfam" id="TIGR03804">
    <property type="entry name" value="para_beta_helix"/>
    <property type="match status" value="2"/>
</dbReference>
<dbReference type="SMART" id="SM00710">
    <property type="entry name" value="PbH1"/>
    <property type="match status" value="9"/>
</dbReference>
<dbReference type="NCBIfam" id="TIGR04247">
    <property type="entry name" value="NosD_copper_fam"/>
    <property type="match status" value="1"/>
</dbReference>
<accession>A0ABW5J0S8</accession>
<keyword evidence="3" id="KW-0833">Ubl conjugation pathway</keyword>
<dbReference type="InterPro" id="IPR012334">
    <property type="entry name" value="Pectin_lyas_fold"/>
</dbReference>
<dbReference type="SMART" id="SM00722">
    <property type="entry name" value="CASH"/>
    <property type="match status" value="1"/>
</dbReference>
<organism evidence="6 7">
    <name type="scientific">Salinimicrobium flavum</name>
    <dbReference type="NCBI Taxonomy" id="1737065"/>
    <lineage>
        <taxon>Bacteria</taxon>
        <taxon>Pseudomonadati</taxon>
        <taxon>Bacteroidota</taxon>
        <taxon>Flavobacteriia</taxon>
        <taxon>Flavobacteriales</taxon>
        <taxon>Flavobacteriaceae</taxon>
        <taxon>Salinimicrobium</taxon>
    </lineage>
</organism>
<evidence type="ECO:0000256" key="3">
    <source>
        <dbReference type="ARBA" id="ARBA00022786"/>
    </source>
</evidence>
<keyword evidence="7" id="KW-1185">Reference proteome</keyword>
<dbReference type="InterPro" id="IPR006633">
    <property type="entry name" value="Carb-bd_sugar_hydrolysis-dom"/>
</dbReference>
<feature type="chain" id="PRO_5046833846" evidence="4">
    <location>
        <begin position="19"/>
        <end position="411"/>
    </location>
</feature>
<protein>
    <submittedName>
        <fullName evidence="6">Nitrous oxide reductase family maturation protein NosD</fullName>
    </submittedName>
</protein>
<feature type="signal peptide" evidence="4">
    <location>
        <begin position="1"/>
        <end position="18"/>
    </location>
</feature>
<dbReference type="PANTHER" id="PTHR22990">
    <property type="entry name" value="F-BOX ONLY PROTEIN"/>
    <property type="match status" value="1"/>
</dbReference>
<dbReference type="PANTHER" id="PTHR22990:SF15">
    <property type="entry name" value="F-BOX ONLY PROTEIN 10"/>
    <property type="match status" value="1"/>
</dbReference>
<evidence type="ECO:0000313" key="7">
    <source>
        <dbReference type="Proteomes" id="UP001597468"/>
    </source>
</evidence>
<dbReference type="InterPro" id="IPR022441">
    <property type="entry name" value="Para_beta_helix_rpt-2"/>
</dbReference>
<proteinExistence type="predicted"/>
<dbReference type="Pfam" id="PF05048">
    <property type="entry name" value="NosD"/>
    <property type="match status" value="1"/>
</dbReference>
<evidence type="ECO:0000256" key="1">
    <source>
        <dbReference type="ARBA" id="ARBA00004906"/>
    </source>
</evidence>
<dbReference type="InterPro" id="IPR006626">
    <property type="entry name" value="PbH1"/>
</dbReference>
<dbReference type="InterPro" id="IPR011050">
    <property type="entry name" value="Pectin_lyase_fold/virulence"/>
</dbReference>
<evidence type="ECO:0000313" key="6">
    <source>
        <dbReference type="EMBL" id="MFD2518718.1"/>
    </source>
</evidence>
<evidence type="ECO:0000259" key="5">
    <source>
        <dbReference type="SMART" id="SM00722"/>
    </source>
</evidence>
<dbReference type="RefSeq" id="WP_380753336.1">
    <property type="nucleotide sequence ID" value="NZ_JBHULT010000010.1"/>
</dbReference>
<keyword evidence="4" id="KW-0732">Signal</keyword>